<sequence length="103" mass="11508">MKKSLLLVLSAVSIQAHAHYGLLECWYTNERSNLLCEASWSDGSDATNYDIQLYSYDDDLLARATTDSSAQVTFPVPEDEFYVVFDPGHEAAAEVDIVEVKDK</sequence>
<reference evidence="2 3" key="1">
    <citation type="submission" date="2014-09" db="EMBL/GenBank/DDBJ databases">
        <title>Vibrio maritimus JCM 19235. (C45) whole genome shotgun sequence.</title>
        <authorList>
            <person name="Sawabe T."/>
            <person name="Meirelles P."/>
            <person name="Nakanishi M."/>
            <person name="Sayaka M."/>
            <person name="Hattori M."/>
            <person name="Ohkuma M."/>
        </authorList>
    </citation>
    <scope>NUCLEOTIDE SEQUENCE [LARGE SCALE GENOMIC DNA]</scope>
    <source>
        <strain evidence="3">JCM19235</strain>
    </source>
</reference>
<keyword evidence="1" id="KW-0732">Signal</keyword>
<keyword evidence="3" id="KW-1185">Reference proteome</keyword>
<gene>
    <name evidence="2" type="ORF">JCM19235_6006</name>
</gene>
<feature type="signal peptide" evidence="1">
    <location>
        <begin position="1"/>
        <end position="18"/>
    </location>
</feature>
<dbReference type="AlphaFoldDB" id="A0A090SD63"/>
<evidence type="ECO:0000313" key="3">
    <source>
        <dbReference type="Proteomes" id="UP000029228"/>
    </source>
</evidence>
<evidence type="ECO:0000256" key="1">
    <source>
        <dbReference type="SAM" id="SignalP"/>
    </source>
</evidence>
<dbReference type="STRING" id="990268.JCM19235_6006"/>
<organism evidence="2 3">
    <name type="scientific">Vibrio maritimus</name>
    <dbReference type="NCBI Taxonomy" id="990268"/>
    <lineage>
        <taxon>Bacteria</taxon>
        <taxon>Pseudomonadati</taxon>
        <taxon>Pseudomonadota</taxon>
        <taxon>Gammaproteobacteria</taxon>
        <taxon>Vibrionales</taxon>
        <taxon>Vibrionaceae</taxon>
        <taxon>Vibrio</taxon>
    </lineage>
</organism>
<comment type="caution">
    <text evidence="2">The sequence shown here is derived from an EMBL/GenBank/DDBJ whole genome shotgun (WGS) entry which is preliminary data.</text>
</comment>
<dbReference type="EMBL" id="BBMR01000001">
    <property type="protein sequence ID" value="GAL17457.1"/>
    <property type="molecule type" value="Genomic_DNA"/>
</dbReference>
<proteinExistence type="predicted"/>
<reference evidence="2 3" key="2">
    <citation type="submission" date="2014-09" db="EMBL/GenBank/DDBJ databases">
        <authorList>
            <consortium name="NBRP consortium"/>
            <person name="Sawabe T."/>
            <person name="Meirelles P."/>
            <person name="Nakanishi M."/>
            <person name="Sayaka M."/>
            <person name="Hattori M."/>
            <person name="Ohkuma M."/>
        </authorList>
    </citation>
    <scope>NUCLEOTIDE SEQUENCE [LARGE SCALE GENOMIC DNA]</scope>
    <source>
        <strain evidence="3">JCM19235</strain>
    </source>
</reference>
<feature type="chain" id="PRO_5001863196" evidence="1">
    <location>
        <begin position="19"/>
        <end position="103"/>
    </location>
</feature>
<evidence type="ECO:0000313" key="2">
    <source>
        <dbReference type="EMBL" id="GAL17457.1"/>
    </source>
</evidence>
<name>A0A090SD63_9VIBR</name>
<accession>A0A090SD63</accession>
<dbReference type="Proteomes" id="UP000029228">
    <property type="component" value="Unassembled WGS sequence"/>
</dbReference>
<protein>
    <submittedName>
        <fullName evidence="2">Uncharacterized protein</fullName>
    </submittedName>
</protein>
<dbReference type="OrthoDB" id="363007at2"/>